<dbReference type="EMBL" id="VSRR010006946">
    <property type="protein sequence ID" value="MPC45895.1"/>
    <property type="molecule type" value="Genomic_DNA"/>
</dbReference>
<keyword evidence="2" id="KW-1185">Reference proteome</keyword>
<evidence type="ECO:0000313" key="1">
    <source>
        <dbReference type="EMBL" id="MPC45895.1"/>
    </source>
</evidence>
<dbReference type="Proteomes" id="UP000324222">
    <property type="component" value="Unassembled WGS sequence"/>
</dbReference>
<name>A0A5B7FK96_PORTR</name>
<accession>A0A5B7FK96</accession>
<reference evidence="1 2" key="1">
    <citation type="submission" date="2019-05" db="EMBL/GenBank/DDBJ databases">
        <title>Another draft genome of Portunus trituberculatus and its Hox gene families provides insights of decapod evolution.</title>
        <authorList>
            <person name="Jeong J.-H."/>
            <person name="Song I."/>
            <person name="Kim S."/>
            <person name="Choi T."/>
            <person name="Kim D."/>
            <person name="Ryu S."/>
            <person name="Kim W."/>
        </authorList>
    </citation>
    <scope>NUCLEOTIDE SEQUENCE [LARGE SCALE GENOMIC DNA]</scope>
    <source>
        <tissue evidence="1">Muscle</tissue>
    </source>
</reference>
<evidence type="ECO:0000313" key="2">
    <source>
        <dbReference type="Proteomes" id="UP000324222"/>
    </source>
</evidence>
<gene>
    <name evidence="1" type="ORF">E2C01_039601</name>
</gene>
<comment type="caution">
    <text evidence="1">The sequence shown here is derived from an EMBL/GenBank/DDBJ whole genome shotgun (WGS) entry which is preliminary data.</text>
</comment>
<sequence>MAEIMGVTIKTEKKKKKRRTIVTYVPPKSNTWRAEEYKEMQGEVIK</sequence>
<dbReference type="AlphaFoldDB" id="A0A5B7FK96"/>
<proteinExistence type="predicted"/>
<protein>
    <submittedName>
        <fullName evidence="1">Uncharacterized protein</fullName>
    </submittedName>
</protein>
<organism evidence="1 2">
    <name type="scientific">Portunus trituberculatus</name>
    <name type="common">Swimming crab</name>
    <name type="synonym">Neptunus trituberculatus</name>
    <dbReference type="NCBI Taxonomy" id="210409"/>
    <lineage>
        <taxon>Eukaryota</taxon>
        <taxon>Metazoa</taxon>
        <taxon>Ecdysozoa</taxon>
        <taxon>Arthropoda</taxon>
        <taxon>Crustacea</taxon>
        <taxon>Multicrustacea</taxon>
        <taxon>Malacostraca</taxon>
        <taxon>Eumalacostraca</taxon>
        <taxon>Eucarida</taxon>
        <taxon>Decapoda</taxon>
        <taxon>Pleocyemata</taxon>
        <taxon>Brachyura</taxon>
        <taxon>Eubrachyura</taxon>
        <taxon>Portunoidea</taxon>
        <taxon>Portunidae</taxon>
        <taxon>Portuninae</taxon>
        <taxon>Portunus</taxon>
    </lineage>
</organism>